<dbReference type="PANTHER" id="PTHR47894">
    <property type="entry name" value="HTH-TYPE TRANSCRIPTIONAL REGULATOR GADX"/>
    <property type="match status" value="1"/>
</dbReference>
<dbReference type="InterPro" id="IPR032687">
    <property type="entry name" value="AraC-type_N"/>
</dbReference>
<dbReference type="Proteomes" id="UP001152755">
    <property type="component" value="Unassembled WGS sequence"/>
</dbReference>
<dbReference type="PANTHER" id="PTHR47894:SF1">
    <property type="entry name" value="HTH-TYPE TRANSCRIPTIONAL REGULATOR VQSM"/>
    <property type="match status" value="1"/>
</dbReference>
<organism evidence="5 6">
    <name type="scientific">Speluncibacter jeojiensis</name>
    <dbReference type="NCBI Taxonomy" id="2710754"/>
    <lineage>
        <taxon>Bacteria</taxon>
        <taxon>Bacillati</taxon>
        <taxon>Actinomycetota</taxon>
        <taxon>Actinomycetes</taxon>
        <taxon>Mycobacteriales</taxon>
        <taxon>Speluncibacteraceae</taxon>
        <taxon>Speluncibacter</taxon>
    </lineage>
</organism>
<comment type="caution">
    <text evidence="5">The sequence shown here is derived from an EMBL/GenBank/DDBJ whole genome shotgun (WGS) entry which is preliminary data.</text>
</comment>
<dbReference type="SUPFAM" id="SSF46689">
    <property type="entry name" value="Homeodomain-like"/>
    <property type="match status" value="1"/>
</dbReference>
<keyword evidence="6" id="KW-1185">Reference proteome</keyword>
<dbReference type="GO" id="GO:0003700">
    <property type="term" value="F:DNA-binding transcription factor activity"/>
    <property type="evidence" value="ECO:0007669"/>
    <property type="project" value="InterPro"/>
</dbReference>
<reference evidence="5" key="1">
    <citation type="submission" date="2022-08" db="EMBL/GenBank/DDBJ databases">
        <title>Genome analysis of Corynebacteriales strain.</title>
        <authorList>
            <person name="Lee S.D."/>
        </authorList>
    </citation>
    <scope>NUCLEOTIDE SEQUENCE</scope>
    <source>
        <strain evidence="5">D3-21</strain>
    </source>
</reference>
<dbReference type="AlphaFoldDB" id="A0A9X4RCY2"/>
<dbReference type="RefSeq" id="WP_332519529.1">
    <property type="nucleotide sequence ID" value="NZ_JANRHA010000003.1"/>
</dbReference>
<proteinExistence type="predicted"/>
<evidence type="ECO:0000256" key="3">
    <source>
        <dbReference type="ARBA" id="ARBA00023163"/>
    </source>
</evidence>
<keyword evidence="3" id="KW-0804">Transcription</keyword>
<evidence type="ECO:0000256" key="1">
    <source>
        <dbReference type="ARBA" id="ARBA00023015"/>
    </source>
</evidence>
<name>A0A9X4RCY2_9ACTN</name>
<dbReference type="GO" id="GO:0000976">
    <property type="term" value="F:transcription cis-regulatory region binding"/>
    <property type="evidence" value="ECO:0007669"/>
    <property type="project" value="TreeGrafter"/>
</dbReference>
<dbReference type="SMART" id="SM00342">
    <property type="entry name" value="HTH_ARAC"/>
    <property type="match status" value="1"/>
</dbReference>
<evidence type="ECO:0000256" key="2">
    <source>
        <dbReference type="ARBA" id="ARBA00023125"/>
    </source>
</evidence>
<dbReference type="PROSITE" id="PS01124">
    <property type="entry name" value="HTH_ARAC_FAMILY_2"/>
    <property type="match status" value="1"/>
</dbReference>
<sequence length="342" mass="37350">MASTLETSVIDHDFPRSGTGVAVIAQFALDHGMPVGAALLGTGLTLDRLDDPELQVTAGQELTVVRNVLAHLSDRAGIGLELGRRYRVSTFGIFGYACLTSPTFGDALAFALRYFDLTFSFCVPVVEVGADVVTARIVDDRVPADVRQFLLERDLAAIFTVVGDFYPGGIPLSIMRLRCPAPPHADRFAAVFGIEPQFGRDQNVLAFDASILGAPLPQASRATRAACEQQCRAMLAQRRHQAGIAAQVRDRLIRIDTIPADMERVAAELAMSTRTLRRRLADEGTSYRTLRDEVRQALAERLLATGALSVDEIALRLGYAEASSFIHAFTRWKGTTPARHRR</sequence>
<evidence type="ECO:0000313" key="6">
    <source>
        <dbReference type="Proteomes" id="UP001152755"/>
    </source>
</evidence>
<keyword evidence="2" id="KW-0238">DNA-binding</keyword>
<dbReference type="InterPro" id="IPR009057">
    <property type="entry name" value="Homeodomain-like_sf"/>
</dbReference>
<feature type="domain" description="HTH araC/xylS-type" evidence="4">
    <location>
        <begin position="242"/>
        <end position="342"/>
    </location>
</feature>
<keyword evidence="1" id="KW-0805">Transcription regulation</keyword>
<dbReference type="GO" id="GO:0005829">
    <property type="term" value="C:cytosol"/>
    <property type="evidence" value="ECO:0007669"/>
    <property type="project" value="TreeGrafter"/>
</dbReference>
<evidence type="ECO:0000259" key="4">
    <source>
        <dbReference type="PROSITE" id="PS01124"/>
    </source>
</evidence>
<dbReference type="Pfam" id="PF12833">
    <property type="entry name" value="HTH_18"/>
    <property type="match status" value="1"/>
</dbReference>
<gene>
    <name evidence="5" type="ORF">NVS88_07140</name>
</gene>
<protein>
    <submittedName>
        <fullName evidence="5">AraC family transcriptional regulator</fullName>
    </submittedName>
</protein>
<evidence type="ECO:0000313" key="5">
    <source>
        <dbReference type="EMBL" id="MDG3014330.1"/>
    </source>
</evidence>
<accession>A0A9X4RCY2</accession>
<dbReference type="Gene3D" id="1.10.10.60">
    <property type="entry name" value="Homeodomain-like"/>
    <property type="match status" value="1"/>
</dbReference>
<dbReference type="EMBL" id="JANRHA010000003">
    <property type="protein sequence ID" value="MDG3014330.1"/>
    <property type="molecule type" value="Genomic_DNA"/>
</dbReference>
<dbReference type="InterPro" id="IPR018060">
    <property type="entry name" value="HTH_AraC"/>
</dbReference>
<dbReference type="Pfam" id="PF12625">
    <property type="entry name" value="Arabinose_bd"/>
    <property type="match status" value="1"/>
</dbReference>